<organism evidence="7 8">
    <name type="scientific">Lacipirellula parvula</name>
    <dbReference type="NCBI Taxonomy" id="2650471"/>
    <lineage>
        <taxon>Bacteria</taxon>
        <taxon>Pseudomonadati</taxon>
        <taxon>Planctomycetota</taxon>
        <taxon>Planctomycetia</taxon>
        <taxon>Pirellulales</taxon>
        <taxon>Lacipirellulaceae</taxon>
        <taxon>Lacipirellula</taxon>
    </lineage>
</organism>
<feature type="transmembrane region" description="Helical" evidence="6">
    <location>
        <begin position="176"/>
        <end position="198"/>
    </location>
</feature>
<accession>A0A5K7X9G2</accession>
<evidence type="ECO:0000313" key="8">
    <source>
        <dbReference type="Proteomes" id="UP000326837"/>
    </source>
</evidence>
<dbReference type="EMBL" id="AP021861">
    <property type="protein sequence ID" value="BBO33005.1"/>
    <property type="molecule type" value="Genomic_DNA"/>
</dbReference>
<keyword evidence="2" id="KW-1003">Cell membrane</keyword>
<evidence type="ECO:0000256" key="1">
    <source>
        <dbReference type="ARBA" id="ARBA00004651"/>
    </source>
</evidence>
<evidence type="ECO:0000256" key="5">
    <source>
        <dbReference type="ARBA" id="ARBA00023136"/>
    </source>
</evidence>
<gene>
    <name evidence="7" type="ORF">PLANPX_2617</name>
</gene>
<feature type="transmembrane region" description="Helical" evidence="6">
    <location>
        <begin position="84"/>
        <end position="111"/>
    </location>
</feature>
<feature type="transmembrane region" description="Helical" evidence="6">
    <location>
        <begin position="334"/>
        <end position="354"/>
    </location>
</feature>
<dbReference type="InterPro" id="IPR050833">
    <property type="entry name" value="Poly_Biosynth_Transport"/>
</dbReference>
<feature type="transmembrane region" description="Helical" evidence="6">
    <location>
        <begin position="49"/>
        <end position="72"/>
    </location>
</feature>
<evidence type="ECO:0000256" key="3">
    <source>
        <dbReference type="ARBA" id="ARBA00022692"/>
    </source>
</evidence>
<dbReference type="KEGG" id="lpav:PLANPX_2617"/>
<dbReference type="AlphaFoldDB" id="A0A5K7X9G2"/>
<protein>
    <submittedName>
        <fullName evidence="7">Uncharacterized protein</fullName>
    </submittedName>
</protein>
<feature type="transmembrane region" description="Helical" evidence="6">
    <location>
        <begin position="117"/>
        <end position="135"/>
    </location>
</feature>
<proteinExistence type="predicted"/>
<evidence type="ECO:0000313" key="7">
    <source>
        <dbReference type="EMBL" id="BBO33005.1"/>
    </source>
</evidence>
<dbReference type="PANTHER" id="PTHR30250">
    <property type="entry name" value="PST FAMILY PREDICTED COLANIC ACID TRANSPORTER"/>
    <property type="match status" value="1"/>
</dbReference>
<sequence>MRLPRFNLATASLAGTAIVERALLGATTFAVTILLGRCGGPAELGLFSIFFPLLFIAIAVQESLITAPYTVYSANHADAQARRGYLGGVLTHTLLLSMATSAAFAAGAIALFAMEKPQMACVSAALGAAAPFILLREFARRVVYAELNPMAAVAISGSVSLLQLAMMAALHWNGNLNAASCFAAMGASSAIVGGFWFVMNRRLIQFRNAPAAAAFRQNWSLGSWSVATQIGEIVRTQMFPWLLAIVANDATAGLFGACAIVAALPTPLHVALSNILLPQFARELKERGPAGADGLMWQATGWLSGVMAVYFAIIVATSAWIVPAIYGADYQGTQHALIVLTLAQVFAGASLPAARALFVLHRPEQVFYAHLAGIVINLTLGVSFVHSWGITGAAYATLAGAVFKAGLGLWWYLVEARRQLKEQGLGELRPHAFGGIGVAEAALEETA</sequence>
<feature type="transmembrane region" description="Helical" evidence="6">
    <location>
        <begin position="366"/>
        <end position="386"/>
    </location>
</feature>
<feature type="transmembrane region" description="Helical" evidence="6">
    <location>
        <begin position="302"/>
        <end position="322"/>
    </location>
</feature>
<keyword evidence="4 6" id="KW-1133">Transmembrane helix</keyword>
<comment type="subcellular location">
    <subcellularLocation>
        <location evidence="1">Cell membrane</location>
        <topology evidence="1">Multi-pass membrane protein</topology>
    </subcellularLocation>
</comment>
<dbReference type="PANTHER" id="PTHR30250:SF26">
    <property type="entry name" value="PSMA PROTEIN"/>
    <property type="match status" value="1"/>
</dbReference>
<evidence type="ECO:0000256" key="6">
    <source>
        <dbReference type="SAM" id="Phobius"/>
    </source>
</evidence>
<keyword evidence="8" id="KW-1185">Reference proteome</keyword>
<feature type="transmembrane region" description="Helical" evidence="6">
    <location>
        <begin position="147"/>
        <end position="170"/>
    </location>
</feature>
<feature type="transmembrane region" description="Helical" evidence="6">
    <location>
        <begin position="392"/>
        <end position="413"/>
    </location>
</feature>
<reference evidence="8" key="1">
    <citation type="submission" date="2019-10" db="EMBL/GenBank/DDBJ databases">
        <title>Lacipirellula parvula gen. nov., sp. nov., representing a lineage of planctomycetes widespread in freshwater anoxic habitats, and description of the family Lacipirellulaceae.</title>
        <authorList>
            <person name="Dedysh S.N."/>
            <person name="Kulichevskaya I.S."/>
            <person name="Beletsky A.V."/>
            <person name="Rakitin A.L."/>
            <person name="Mardanov A.V."/>
            <person name="Ivanova A.A."/>
            <person name="Saltykova V.X."/>
            <person name="Rijpstra W.I.C."/>
            <person name="Sinninghe Damste J.S."/>
            <person name="Ravin N.V."/>
        </authorList>
    </citation>
    <scope>NUCLEOTIDE SEQUENCE [LARGE SCALE GENOMIC DNA]</scope>
    <source>
        <strain evidence="8">PX69</strain>
    </source>
</reference>
<dbReference type="RefSeq" id="WP_152098874.1">
    <property type="nucleotide sequence ID" value="NZ_AP021861.1"/>
</dbReference>
<name>A0A5K7X9G2_9BACT</name>
<evidence type="ECO:0000256" key="2">
    <source>
        <dbReference type="ARBA" id="ARBA00022475"/>
    </source>
</evidence>
<evidence type="ECO:0000256" key="4">
    <source>
        <dbReference type="ARBA" id="ARBA00022989"/>
    </source>
</evidence>
<dbReference type="GO" id="GO:0005886">
    <property type="term" value="C:plasma membrane"/>
    <property type="evidence" value="ECO:0007669"/>
    <property type="project" value="UniProtKB-SubCell"/>
</dbReference>
<dbReference type="Proteomes" id="UP000326837">
    <property type="component" value="Chromosome"/>
</dbReference>
<keyword evidence="3 6" id="KW-0812">Transmembrane</keyword>
<keyword evidence="5 6" id="KW-0472">Membrane</keyword>